<feature type="transmembrane region" description="Helical" evidence="1">
    <location>
        <begin position="81"/>
        <end position="100"/>
    </location>
</feature>
<keyword evidence="1" id="KW-1133">Transmembrane helix</keyword>
<dbReference type="AlphaFoldDB" id="A0A4Y1QQC2"/>
<reference evidence="2" key="1">
    <citation type="journal article" date="2019" name="Science">
        <title>Mutation of a bHLH transcription factor allowed almond domestication.</title>
        <authorList>
            <person name="Sanchez-Perez R."/>
            <person name="Pavan S."/>
            <person name="Mazzeo R."/>
            <person name="Moldovan C."/>
            <person name="Aiese Cigliano R."/>
            <person name="Del Cueto J."/>
            <person name="Ricciardi F."/>
            <person name="Lotti C."/>
            <person name="Ricciardi L."/>
            <person name="Dicenta F."/>
            <person name="Lopez-Marques R.L."/>
            <person name="Lindberg Moller B."/>
        </authorList>
    </citation>
    <scope>NUCLEOTIDE SEQUENCE</scope>
</reference>
<sequence>MRGKKSWSFHPGAKQRGRGRAITTVATLLAHQEFLMLELDKLISFIINIFCLLNHIVLTNWSVLILCHVCPPCSRGLLNNTFLKLIAELDMVFWAMLMGFRNGPVRHRSHYCGYKERIQQISTDLARRWEECRGIENNQTSWIITNQLLVQKVAKKRATEHIIQ</sequence>
<dbReference type="EMBL" id="AP019297">
    <property type="protein sequence ID" value="BBG94031.1"/>
    <property type="molecule type" value="Genomic_DNA"/>
</dbReference>
<keyword evidence="1" id="KW-0472">Membrane</keyword>
<evidence type="ECO:0000313" key="2">
    <source>
        <dbReference type="EMBL" id="BBG94031.1"/>
    </source>
</evidence>
<evidence type="ECO:0000256" key="1">
    <source>
        <dbReference type="SAM" id="Phobius"/>
    </source>
</evidence>
<accession>A0A4Y1QQC2</accession>
<keyword evidence="1" id="KW-0812">Transmembrane</keyword>
<gene>
    <name evidence="2" type="ORF">Prudu_002220</name>
</gene>
<name>A0A4Y1QQC2_PRUDU</name>
<organism evidence="2">
    <name type="scientific">Prunus dulcis</name>
    <name type="common">Almond</name>
    <name type="synonym">Amygdalus dulcis</name>
    <dbReference type="NCBI Taxonomy" id="3755"/>
    <lineage>
        <taxon>Eukaryota</taxon>
        <taxon>Viridiplantae</taxon>
        <taxon>Streptophyta</taxon>
        <taxon>Embryophyta</taxon>
        <taxon>Tracheophyta</taxon>
        <taxon>Spermatophyta</taxon>
        <taxon>Magnoliopsida</taxon>
        <taxon>eudicotyledons</taxon>
        <taxon>Gunneridae</taxon>
        <taxon>Pentapetalae</taxon>
        <taxon>rosids</taxon>
        <taxon>fabids</taxon>
        <taxon>Rosales</taxon>
        <taxon>Rosaceae</taxon>
        <taxon>Amygdaloideae</taxon>
        <taxon>Amygdaleae</taxon>
        <taxon>Prunus</taxon>
    </lineage>
</organism>
<feature type="transmembrane region" description="Helical" evidence="1">
    <location>
        <begin position="42"/>
        <end position="61"/>
    </location>
</feature>
<protein>
    <submittedName>
        <fullName evidence="2">Uncharacterized protein</fullName>
    </submittedName>
</protein>
<proteinExistence type="predicted"/>